<name>A0A2Z6ZXJ0_9LAMI</name>
<dbReference type="AlphaFoldDB" id="A0A2Z6ZXJ0"/>
<keyword evidence="2" id="KW-1185">Reference proteome</keyword>
<protein>
    <submittedName>
        <fullName evidence="1">Uncharacterized protein</fullName>
    </submittedName>
</protein>
<accession>A0A2Z6ZXJ0</accession>
<dbReference type="Proteomes" id="UP000250235">
    <property type="component" value="Unassembled WGS sequence"/>
</dbReference>
<sequence length="108" mass="12246">MGATQPSHMQYQQHKVSKLNPTGAIRLLRGGIYPIDLRADTIPQLGVEAKLTVHLHLRRSWSATVSDSHQIWFSCSIGSHLVQLQYQILFSYTAAQLIRLYVRPAHLN</sequence>
<dbReference type="EMBL" id="KV023380">
    <property type="protein sequence ID" value="KZV13974.1"/>
    <property type="molecule type" value="Genomic_DNA"/>
</dbReference>
<gene>
    <name evidence="1" type="ORF">F511_44688</name>
</gene>
<proteinExistence type="predicted"/>
<reference evidence="1 2" key="1">
    <citation type="journal article" date="2015" name="Proc. Natl. Acad. Sci. U.S.A.">
        <title>The resurrection genome of Boea hygrometrica: A blueprint for survival of dehydration.</title>
        <authorList>
            <person name="Xiao L."/>
            <person name="Yang G."/>
            <person name="Zhang L."/>
            <person name="Yang X."/>
            <person name="Zhao S."/>
            <person name="Ji Z."/>
            <person name="Zhou Q."/>
            <person name="Hu M."/>
            <person name="Wang Y."/>
            <person name="Chen M."/>
            <person name="Xu Y."/>
            <person name="Jin H."/>
            <person name="Xiao X."/>
            <person name="Hu G."/>
            <person name="Bao F."/>
            <person name="Hu Y."/>
            <person name="Wan P."/>
            <person name="Li L."/>
            <person name="Deng X."/>
            <person name="Kuang T."/>
            <person name="Xiang C."/>
            <person name="Zhu J.K."/>
            <person name="Oliver M.J."/>
            <person name="He Y."/>
        </authorList>
    </citation>
    <scope>NUCLEOTIDE SEQUENCE [LARGE SCALE GENOMIC DNA]</scope>
    <source>
        <strain evidence="2">cv. XS01</strain>
    </source>
</reference>
<organism evidence="1 2">
    <name type="scientific">Dorcoceras hygrometricum</name>
    <dbReference type="NCBI Taxonomy" id="472368"/>
    <lineage>
        <taxon>Eukaryota</taxon>
        <taxon>Viridiplantae</taxon>
        <taxon>Streptophyta</taxon>
        <taxon>Embryophyta</taxon>
        <taxon>Tracheophyta</taxon>
        <taxon>Spermatophyta</taxon>
        <taxon>Magnoliopsida</taxon>
        <taxon>eudicotyledons</taxon>
        <taxon>Gunneridae</taxon>
        <taxon>Pentapetalae</taxon>
        <taxon>asterids</taxon>
        <taxon>lamiids</taxon>
        <taxon>Lamiales</taxon>
        <taxon>Gesneriaceae</taxon>
        <taxon>Didymocarpoideae</taxon>
        <taxon>Trichosporeae</taxon>
        <taxon>Loxocarpinae</taxon>
        <taxon>Dorcoceras</taxon>
    </lineage>
</organism>
<evidence type="ECO:0000313" key="2">
    <source>
        <dbReference type="Proteomes" id="UP000250235"/>
    </source>
</evidence>
<evidence type="ECO:0000313" key="1">
    <source>
        <dbReference type="EMBL" id="KZV13974.1"/>
    </source>
</evidence>